<dbReference type="InterPro" id="IPR040457">
    <property type="entry name" value="GCP_C"/>
</dbReference>
<dbReference type="InterPro" id="IPR042241">
    <property type="entry name" value="GCP_C_sf"/>
</dbReference>
<dbReference type="AlphaFoldDB" id="A0A8B9E4J9"/>
<organism evidence="12 13">
    <name type="scientific">Anser cygnoides</name>
    <name type="common">Swan goose</name>
    <dbReference type="NCBI Taxonomy" id="8845"/>
    <lineage>
        <taxon>Eukaryota</taxon>
        <taxon>Metazoa</taxon>
        <taxon>Chordata</taxon>
        <taxon>Craniata</taxon>
        <taxon>Vertebrata</taxon>
        <taxon>Euteleostomi</taxon>
        <taxon>Archelosauria</taxon>
        <taxon>Archosauria</taxon>
        <taxon>Dinosauria</taxon>
        <taxon>Saurischia</taxon>
        <taxon>Theropoda</taxon>
        <taxon>Coelurosauria</taxon>
        <taxon>Aves</taxon>
        <taxon>Neognathae</taxon>
        <taxon>Galloanserae</taxon>
        <taxon>Anseriformes</taxon>
        <taxon>Anatidae</taxon>
        <taxon>Anserinae</taxon>
        <taxon>Anser</taxon>
    </lineage>
</organism>
<keyword evidence="3 8" id="KW-0963">Cytoplasm</keyword>
<comment type="similarity">
    <text evidence="2 8">Belongs to the TUBGCP family.</text>
</comment>
<comment type="subunit">
    <text evidence="7">Component of the gamma-tubulin ring complex (gTuRC) consisting of TUBGCP2, TUBGCP3, TUBGCP4, TUBGCP5 and TUBGCP6 and gamma-tubulin TUBG1 or TUBG2. TUBGCP2, TUBGCP3, TUBGCP4, TUBGCP5 and TUBGCP6 assemble in a 5:5:2:1:1 stoichiometry; each is associated with a gamma-tubulin, thereby arranging 14 gamma-tubulins in a helical manner. Gamma-tubulin at the first position is blocked by TUBGCP3 at the last position, allowing 13 protafilaments to grow into a microtubule. The gTuRC (via TUBGCP3 and TUBGCP6) interacts with ACTB and MZT1; the interactions form a luminal bridge that stabilizes the initial structure during complex assembly. The gTuRC (via TUBGCP2) interacts with MZT2A/MZT2B and CDK5RAP2 (via CM1 motif); the interactions play a role in gTuRC activation. Interacts with NINL. Interacts with ATF5; the ATF5:PCNT:polyglutamylated tubulin (PGT) tripartite unites the mother centriole and the pericentriolar material (PCM) in the centrosome.</text>
</comment>
<evidence type="ECO:0000313" key="12">
    <source>
        <dbReference type="Ensembl" id="ENSACDP00005016430.1"/>
    </source>
</evidence>
<dbReference type="GO" id="GO:0051011">
    <property type="term" value="F:microtubule minus-end binding"/>
    <property type="evidence" value="ECO:0007669"/>
    <property type="project" value="TreeGrafter"/>
</dbReference>
<dbReference type="Ensembl" id="ENSACDT00005019788.1">
    <property type="protein sequence ID" value="ENSACDP00005016430.1"/>
    <property type="gene ID" value="ENSACDG00005012033.1"/>
</dbReference>
<reference evidence="12" key="2">
    <citation type="submission" date="2025-09" db="UniProtKB">
        <authorList>
            <consortium name="Ensembl"/>
        </authorList>
    </citation>
    <scope>IDENTIFICATION</scope>
</reference>
<keyword evidence="5 8" id="KW-0206">Cytoskeleton</keyword>
<dbReference type="GO" id="GO:0005813">
    <property type="term" value="C:centrosome"/>
    <property type="evidence" value="ECO:0007669"/>
    <property type="project" value="UniProtKB-SubCell"/>
</dbReference>
<dbReference type="GO" id="GO:0043015">
    <property type="term" value="F:gamma-tubulin binding"/>
    <property type="evidence" value="ECO:0007669"/>
    <property type="project" value="InterPro"/>
</dbReference>
<dbReference type="Pfam" id="PF04130">
    <property type="entry name" value="GCP_C_terminal"/>
    <property type="match status" value="1"/>
</dbReference>
<dbReference type="InterPro" id="IPR041470">
    <property type="entry name" value="GCP_N"/>
</dbReference>
<sequence length="790" mass="88987">MPKTKMQKQPRRLRACCCPGRDLLDQHLPSQPPELLNHPPAATAKRPRNGEEGTGLARPRQLLPVTLPESRRARPSSRYFPCPAGSRPRSAPCQRAAEGLRQPPPLPRALRRPRRRRTLPGSPCASPGRLRGGARQDDPRAAAGAERLPGGGLHLEQARRPAGTAGPGPAPPCGPPARPHRCHSPQVSQELPFLHPSETSVLNRLCRLGTDYIRFAEFVEQYTGHVQQQDHHVSQQNQGGLHGIYLRAFCTGLDSVLQPYRQALLDLEQEFLADPHLSISHVNYSLDQFQLLFPSVMVVVEQIKTQKIHGCQILETVHKHSCGGLPPVRSALEKILAVCHGVMYKQLSAWMLHGLLLDQHEEFFIKQGPSTGNVPGQPEDDDDDLGIGGLTGKQLRELQDLRLIEEENMLAPSLKQFSLRVEMLPSYIPVRVAEKILFVGESVQMFENQNVNLTRKGSILKNQEDTFAAELHRLKQQPLFSLVDFESVVDWIRSTVAEHLWKLMVEESDLLGQLKIIKDFYLLGRGELFQAFIDTAQHMLKTPPTAVTEHDTPQAREGPTRELSPREAPASGWAALGLSYKVQWPLHILFTPAVLEKYNVVFKYLLSVRRVQAELQHCWALQMQRKHLKSNRTDAIKWRLRDHMAFLVDNLQYYLQVDVLESQFSQLLQQINATRDFESIRLAHDHFLSNLLAQSFILLKPVFHCLNEILDLCHSFCSLVSQNLGPLDERGAAQLSILVKGFSRQSSLLFKILSSVRNHQINSDLAQLLLRLDYNKYYTQAGGTLGSFGV</sequence>
<evidence type="ECO:0000256" key="1">
    <source>
        <dbReference type="ARBA" id="ARBA00004300"/>
    </source>
</evidence>
<keyword evidence="4 8" id="KW-0493">Microtubule</keyword>
<evidence type="ECO:0000256" key="4">
    <source>
        <dbReference type="ARBA" id="ARBA00022701"/>
    </source>
</evidence>
<dbReference type="Pfam" id="PF17681">
    <property type="entry name" value="GCP_N_terminal"/>
    <property type="match status" value="1"/>
</dbReference>
<dbReference type="Proteomes" id="UP000694521">
    <property type="component" value="Unplaced"/>
</dbReference>
<dbReference type="PANTHER" id="PTHR19302:SF27">
    <property type="entry name" value="GAMMA-TUBULIN COMPLEX COMPONENT 4"/>
    <property type="match status" value="1"/>
</dbReference>
<dbReference type="GO" id="GO:0007020">
    <property type="term" value="P:microtubule nucleation"/>
    <property type="evidence" value="ECO:0007669"/>
    <property type="project" value="InterPro"/>
</dbReference>
<dbReference type="InterPro" id="IPR007259">
    <property type="entry name" value="GCP"/>
</dbReference>
<name>A0A8B9E4J9_ANSCY</name>
<evidence type="ECO:0000256" key="2">
    <source>
        <dbReference type="ARBA" id="ARBA00010337"/>
    </source>
</evidence>
<keyword evidence="13" id="KW-1185">Reference proteome</keyword>
<feature type="domain" description="Gamma tubulin complex component C-terminal" evidence="10">
    <location>
        <begin position="510"/>
        <end position="778"/>
    </location>
</feature>
<evidence type="ECO:0000256" key="7">
    <source>
        <dbReference type="ARBA" id="ARBA00093547"/>
    </source>
</evidence>
<evidence type="ECO:0000256" key="9">
    <source>
        <dbReference type="SAM" id="MobiDB-lite"/>
    </source>
</evidence>
<comment type="subcellular location">
    <subcellularLocation>
        <location evidence="1">Cytoplasm</location>
        <location evidence="1">Cytoskeleton</location>
        <location evidence="1">Microtubule organizing center</location>
        <location evidence="1">Centrosome</location>
    </subcellularLocation>
</comment>
<dbReference type="GO" id="GO:0000930">
    <property type="term" value="C:gamma-tubulin complex"/>
    <property type="evidence" value="ECO:0007669"/>
    <property type="project" value="TreeGrafter"/>
</dbReference>
<feature type="domain" description="Gamma tubulin complex component protein N-terminal" evidence="11">
    <location>
        <begin position="189"/>
        <end position="507"/>
    </location>
</feature>
<evidence type="ECO:0000313" key="13">
    <source>
        <dbReference type="Proteomes" id="UP000694521"/>
    </source>
</evidence>
<proteinExistence type="inferred from homology"/>
<dbReference type="GO" id="GO:0000922">
    <property type="term" value="C:spindle pole"/>
    <property type="evidence" value="ECO:0007669"/>
    <property type="project" value="InterPro"/>
</dbReference>
<dbReference type="GO" id="GO:0005874">
    <property type="term" value="C:microtubule"/>
    <property type="evidence" value="ECO:0007669"/>
    <property type="project" value="UniProtKB-KW"/>
</dbReference>
<dbReference type="GO" id="GO:0000278">
    <property type="term" value="P:mitotic cell cycle"/>
    <property type="evidence" value="ECO:0007669"/>
    <property type="project" value="TreeGrafter"/>
</dbReference>
<feature type="compositionally biased region" description="Basic and acidic residues" evidence="9">
    <location>
        <begin position="548"/>
        <end position="565"/>
    </location>
</feature>
<protein>
    <recommendedName>
        <fullName evidence="8">Gamma-tubulin complex component</fullName>
    </recommendedName>
</protein>
<evidence type="ECO:0000256" key="3">
    <source>
        <dbReference type="ARBA" id="ARBA00022490"/>
    </source>
</evidence>
<evidence type="ECO:0000256" key="5">
    <source>
        <dbReference type="ARBA" id="ARBA00023212"/>
    </source>
</evidence>
<accession>A0A8B9E4J9</accession>
<feature type="region of interest" description="Disordered" evidence="9">
    <location>
        <begin position="368"/>
        <end position="387"/>
    </location>
</feature>
<evidence type="ECO:0000259" key="10">
    <source>
        <dbReference type="Pfam" id="PF04130"/>
    </source>
</evidence>
<dbReference type="GO" id="GO:0051225">
    <property type="term" value="P:spindle assembly"/>
    <property type="evidence" value="ECO:0007669"/>
    <property type="project" value="TreeGrafter"/>
</dbReference>
<comment type="function">
    <text evidence="6">Component of the gamma-tubulin ring complex (gTuRC) which mediates microtubule nucleation. The gTuRC regulates the minus-end nucleation of alpha-beta tubulin heterodimers that grow into microtubule protafilaments, a critical step in centrosome duplication and spindle formation.</text>
</comment>
<dbReference type="Gene3D" id="1.20.120.1900">
    <property type="entry name" value="Gamma-tubulin complex, C-terminal domain"/>
    <property type="match status" value="1"/>
</dbReference>
<dbReference type="PANTHER" id="PTHR19302">
    <property type="entry name" value="GAMMA TUBULIN COMPLEX PROTEIN"/>
    <property type="match status" value="1"/>
</dbReference>
<feature type="compositionally biased region" description="Pro residues" evidence="9">
    <location>
        <begin position="168"/>
        <end position="177"/>
    </location>
</feature>
<dbReference type="FunFam" id="1.20.120.1900:FF:000001">
    <property type="entry name" value="Gamma-tubulin complex component"/>
    <property type="match status" value="1"/>
</dbReference>
<dbReference type="GO" id="GO:0051321">
    <property type="term" value="P:meiotic cell cycle"/>
    <property type="evidence" value="ECO:0007669"/>
    <property type="project" value="TreeGrafter"/>
</dbReference>
<feature type="region of interest" description="Disordered" evidence="9">
    <location>
        <begin position="544"/>
        <end position="567"/>
    </location>
</feature>
<evidence type="ECO:0000256" key="6">
    <source>
        <dbReference type="ARBA" id="ARBA00093416"/>
    </source>
</evidence>
<evidence type="ECO:0000256" key="8">
    <source>
        <dbReference type="RuleBase" id="RU363050"/>
    </source>
</evidence>
<evidence type="ECO:0000259" key="11">
    <source>
        <dbReference type="Pfam" id="PF17681"/>
    </source>
</evidence>
<dbReference type="GO" id="GO:0031122">
    <property type="term" value="P:cytoplasmic microtubule organization"/>
    <property type="evidence" value="ECO:0007669"/>
    <property type="project" value="TreeGrafter"/>
</dbReference>
<feature type="compositionally biased region" description="Basic residues" evidence="9">
    <location>
        <begin position="109"/>
        <end position="118"/>
    </location>
</feature>
<reference evidence="12" key="1">
    <citation type="submission" date="2025-08" db="UniProtKB">
        <authorList>
            <consortium name="Ensembl"/>
        </authorList>
    </citation>
    <scope>IDENTIFICATION</scope>
</reference>
<feature type="region of interest" description="Disordered" evidence="9">
    <location>
        <begin position="21"/>
        <end position="187"/>
    </location>
</feature>